<comment type="caution">
    <text evidence="1">The sequence shown here is derived from an EMBL/GenBank/DDBJ whole genome shotgun (WGS) entry which is preliminary data.</text>
</comment>
<name>A0A1F8DHJ5_9BACT</name>
<dbReference type="Proteomes" id="UP000177596">
    <property type="component" value="Unassembled WGS sequence"/>
</dbReference>
<sequence>MHEHVFYSFKSIVFDTKDAAPLLRAMDWRLGPFKEVYWGTFNSEEIAKKKLEICGLAKEAGFKIVLSNVRKIEQIP</sequence>
<organism evidence="1 2">
    <name type="scientific">Candidatus Woesebacteria bacterium RIFOXYD1_FULL_43_18</name>
    <dbReference type="NCBI Taxonomy" id="1802551"/>
    <lineage>
        <taxon>Bacteria</taxon>
        <taxon>Candidatus Woeseibacteriota</taxon>
    </lineage>
</organism>
<accession>A0A1F8DHJ5</accession>
<dbReference type="AlphaFoldDB" id="A0A1F8DHJ5"/>
<evidence type="ECO:0000313" key="2">
    <source>
        <dbReference type="Proteomes" id="UP000177596"/>
    </source>
</evidence>
<proteinExistence type="predicted"/>
<dbReference type="EMBL" id="MGIL01000017">
    <property type="protein sequence ID" value="OGM88074.1"/>
    <property type="molecule type" value="Genomic_DNA"/>
</dbReference>
<evidence type="ECO:0000313" key="1">
    <source>
        <dbReference type="EMBL" id="OGM88074.1"/>
    </source>
</evidence>
<protein>
    <submittedName>
        <fullName evidence="1">Uncharacterized protein</fullName>
    </submittedName>
</protein>
<gene>
    <name evidence="1" type="ORF">A2573_01040</name>
</gene>
<reference evidence="1 2" key="1">
    <citation type="journal article" date="2016" name="Nat. Commun.">
        <title>Thousands of microbial genomes shed light on interconnected biogeochemical processes in an aquifer system.</title>
        <authorList>
            <person name="Anantharaman K."/>
            <person name="Brown C.T."/>
            <person name="Hug L.A."/>
            <person name="Sharon I."/>
            <person name="Castelle C.J."/>
            <person name="Probst A.J."/>
            <person name="Thomas B.C."/>
            <person name="Singh A."/>
            <person name="Wilkins M.J."/>
            <person name="Karaoz U."/>
            <person name="Brodie E.L."/>
            <person name="Williams K.H."/>
            <person name="Hubbard S.S."/>
            <person name="Banfield J.F."/>
        </authorList>
    </citation>
    <scope>NUCLEOTIDE SEQUENCE [LARGE SCALE GENOMIC DNA]</scope>
</reference>